<gene>
    <name evidence="1" type="ORF">TR210_2459</name>
</gene>
<reference evidence="1 2" key="1">
    <citation type="submission" date="2016-02" db="EMBL/GenBank/DDBJ databases">
        <authorList>
            <person name="Wen L."/>
            <person name="He K."/>
            <person name="Yang H."/>
        </authorList>
    </citation>
    <scope>NUCLEOTIDE SEQUENCE [LARGE SCALE GENOMIC DNA]</scope>
    <source>
        <strain evidence="1">Trichococcus_R210</strain>
    </source>
</reference>
<organism evidence="1 2">
    <name type="scientific">Trichococcus ilyis</name>
    <dbReference type="NCBI Taxonomy" id="640938"/>
    <lineage>
        <taxon>Bacteria</taxon>
        <taxon>Bacillati</taxon>
        <taxon>Bacillota</taxon>
        <taxon>Bacilli</taxon>
        <taxon>Lactobacillales</taxon>
        <taxon>Carnobacteriaceae</taxon>
        <taxon>Trichococcus</taxon>
    </lineage>
</organism>
<evidence type="ECO:0000313" key="2">
    <source>
        <dbReference type="Proteomes" id="UP000076878"/>
    </source>
</evidence>
<accession>A0A143Z9E2</accession>
<name>A0A143Z9E2_9LACT</name>
<sequence length="254" mass="28140">MCWMSDTSALSDKQVQVVALVVRFLGVIGQARPSRCAGCPIPRRYRTNSSKSLRWLSDTSALSDKHVQVVVLVVQYYGVIGQTRPSRCAGCPIPRRYRTNSSKSLRWLSDSSALSDKHVQVVALVVRYFGVIGQARPSRCAGCPILRRYRTNSSKSLRWLSDTSALSDKLVQVVALVVRFLGVIGQARPSRCAGCPILRRYRTNSSKSLRWLSDSSALSDKHTQVVALVVRFFGVIGHSLEIVRKLSLLLPAIP</sequence>
<dbReference type="EMBL" id="FJNB01000022">
    <property type="protein sequence ID" value="CZR07576.1"/>
    <property type="molecule type" value="Genomic_DNA"/>
</dbReference>
<dbReference type="STRING" id="640938.TR210_2459"/>
<proteinExistence type="predicted"/>
<evidence type="ECO:0000313" key="1">
    <source>
        <dbReference type="EMBL" id="CZR07576.1"/>
    </source>
</evidence>
<dbReference type="AlphaFoldDB" id="A0A143Z9E2"/>
<dbReference type="Proteomes" id="UP000076878">
    <property type="component" value="Unassembled WGS sequence"/>
</dbReference>
<protein>
    <submittedName>
        <fullName evidence="1">Uncharacterized protein</fullName>
    </submittedName>
</protein>